<organism evidence="6 7">
    <name type="scientific">Catenaria anguillulae PL171</name>
    <dbReference type="NCBI Taxonomy" id="765915"/>
    <lineage>
        <taxon>Eukaryota</taxon>
        <taxon>Fungi</taxon>
        <taxon>Fungi incertae sedis</taxon>
        <taxon>Blastocladiomycota</taxon>
        <taxon>Blastocladiomycetes</taxon>
        <taxon>Blastocladiales</taxon>
        <taxon>Catenariaceae</taxon>
        <taxon>Catenaria</taxon>
    </lineage>
</organism>
<sequence>MEKRLTLRPISYVHLFKHYCASHVMQTLITLSWFAMEREAKNDASDNGPEELPSMAQLFQRLCQQLESFWADIISDRHASFVARALISVLAGTPVDAQLSTSKSSRQWAEKHNLPAPSRTIERRGTELSRNAAVPDICRRSLSTVMGELNQVLGERIRTYAFDPIVSPVAQQYLEALTDKSDVLATLLMRDDASLDISAEQRNSYIKSLMTHPWHRACLSKRSVIVPVPSISTFSINMDEVRFATSANIRCQFCRSVAYFKCENLRATRNHG</sequence>
<evidence type="ECO:0000256" key="4">
    <source>
        <dbReference type="ARBA" id="ARBA00031929"/>
    </source>
</evidence>
<dbReference type="InterPro" id="IPR016024">
    <property type="entry name" value="ARM-type_fold"/>
</dbReference>
<gene>
    <name evidence="6" type="ORF">BCR44DRAFT_1226534</name>
</gene>
<evidence type="ECO:0000313" key="6">
    <source>
        <dbReference type="EMBL" id="ORZ32867.1"/>
    </source>
</evidence>
<evidence type="ECO:0000256" key="3">
    <source>
        <dbReference type="ARBA" id="ARBA00030932"/>
    </source>
</evidence>
<dbReference type="GO" id="GO:0000447">
    <property type="term" value="P:endonucleolytic cleavage in ITS1 to separate SSU-rRNA from 5.8S rRNA and LSU-rRNA from tricistronic rRNA transcript (SSU-rRNA, 5.8S rRNA, LSU-rRNA)"/>
    <property type="evidence" value="ECO:0007669"/>
    <property type="project" value="TreeGrafter"/>
</dbReference>
<dbReference type="EMBL" id="MCFL01000041">
    <property type="protein sequence ID" value="ORZ32867.1"/>
    <property type="molecule type" value="Genomic_DNA"/>
</dbReference>
<dbReference type="Pfam" id="PF22493">
    <property type="entry name" value="PUF_NOP9"/>
    <property type="match status" value="1"/>
</dbReference>
<dbReference type="PANTHER" id="PTHR13102">
    <property type="entry name" value="NUCLEOLAR PROTEIN 9"/>
    <property type="match status" value="1"/>
</dbReference>
<accession>A0A1Y2HE60</accession>
<dbReference type="GO" id="GO:0000472">
    <property type="term" value="P:endonucleolytic cleavage to generate mature 5'-end of SSU-rRNA from (SSU-rRNA, 5.8S rRNA, LSU-rRNA)"/>
    <property type="evidence" value="ECO:0007669"/>
    <property type="project" value="TreeGrafter"/>
</dbReference>
<evidence type="ECO:0000256" key="2">
    <source>
        <dbReference type="ARBA" id="ARBA00022737"/>
    </source>
</evidence>
<feature type="region of interest" description="Disordered" evidence="5">
    <location>
        <begin position="102"/>
        <end position="126"/>
    </location>
</feature>
<keyword evidence="2" id="KW-0677">Repeat</keyword>
<keyword evidence="7" id="KW-1185">Reference proteome</keyword>
<name>A0A1Y2HE60_9FUNG</name>
<dbReference type="GO" id="GO:0030688">
    <property type="term" value="C:preribosome, small subunit precursor"/>
    <property type="evidence" value="ECO:0007669"/>
    <property type="project" value="TreeGrafter"/>
</dbReference>
<evidence type="ECO:0000256" key="1">
    <source>
        <dbReference type="ARBA" id="ARBA00016427"/>
    </source>
</evidence>
<dbReference type="GO" id="GO:0030686">
    <property type="term" value="C:90S preribosome"/>
    <property type="evidence" value="ECO:0007669"/>
    <property type="project" value="TreeGrafter"/>
</dbReference>
<protein>
    <recommendedName>
        <fullName evidence="1">Nucleolar protein 9</fullName>
    </recommendedName>
    <alternativeName>
        <fullName evidence="3 4">Pumilio domain-containing protein NOP9</fullName>
    </alternativeName>
</protein>
<proteinExistence type="predicted"/>
<dbReference type="SUPFAM" id="SSF48371">
    <property type="entry name" value="ARM repeat"/>
    <property type="match status" value="1"/>
</dbReference>
<evidence type="ECO:0000313" key="7">
    <source>
        <dbReference type="Proteomes" id="UP000193411"/>
    </source>
</evidence>
<dbReference type="GO" id="GO:0005730">
    <property type="term" value="C:nucleolus"/>
    <property type="evidence" value="ECO:0007669"/>
    <property type="project" value="TreeGrafter"/>
</dbReference>
<dbReference type="OrthoDB" id="392571at2759"/>
<dbReference type="PANTHER" id="PTHR13102:SF0">
    <property type="entry name" value="NUCLEOLAR PROTEIN 9"/>
    <property type="match status" value="1"/>
</dbReference>
<dbReference type="InterPro" id="IPR011989">
    <property type="entry name" value="ARM-like"/>
</dbReference>
<dbReference type="AlphaFoldDB" id="A0A1Y2HE60"/>
<dbReference type="Gene3D" id="1.25.10.10">
    <property type="entry name" value="Leucine-rich Repeat Variant"/>
    <property type="match status" value="1"/>
</dbReference>
<reference evidence="6 7" key="1">
    <citation type="submission" date="2016-07" db="EMBL/GenBank/DDBJ databases">
        <title>Pervasive Adenine N6-methylation of Active Genes in Fungi.</title>
        <authorList>
            <consortium name="DOE Joint Genome Institute"/>
            <person name="Mondo S.J."/>
            <person name="Dannebaum R.O."/>
            <person name="Kuo R.C."/>
            <person name="Labutti K."/>
            <person name="Haridas S."/>
            <person name="Kuo A."/>
            <person name="Salamov A."/>
            <person name="Ahrendt S.R."/>
            <person name="Lipzen A."/>
            <person name="Sullivan W."/>
            <person name="Andreopoulos W.B."/>
            <person name="Clum A."/>
            <person name="Lindquist E."/>
            <person name="Daum C."/>
            <person name="Ramamoorthy G.K."/>
            <person name="Gryganskyi A."/>
            <person name="Culley D."/>
            <person name="Magnuson J.K."/>
            <person name="James T.Y."/>
            <person name="O'Malley M.A."/>
            <person name="Stajich J.E."/>
            <person name="Spatafora J.W."/>
            <person name="Visel A."/>
            <person name="Grigoriev I.V."/>
        </authorList>
    </citation>
    <scope>NUCLEOTIDE SEQUENCE [LARGE SCALE GENOMIC DNA]</scope>
    <source>
        <strain evidence="6 7">PL171</strain>
    </source>
</reference>
<dbReference type="GO" id="GO:0000480">
    <property type="term" value="P:endonucleolytic cleavage in 5'-ETS of tricistronic rRNA transcript (SSU-rRNA, 5.8S rRNA, LSU-rRNA)"/>
    <property type="evidence" value="ECO:0007669"/>
    <property type="project" value="TreeGrafter"/>
</dbReference>
<comment type="caution">
    <text evidence="6">The sequence shown here is derived from an EMBL/GenBank/DDBJ whole genome shotgun (WGS) entry which is preliminary data.</text>
</comment>
<dbReference type="STRING" id="765915.A0A1Y2HE60"/>
<dbReference type="InterPro" id="IPR040000">
    <property type="entry name" value="NOP9"/>
</dbReference>
<evidence type="ECO:0000256" key="5">
    <source>
        <dbReference type="SAM" id="MobiDB-lite"/>
    </source>
</evidence>
<dbReference type="InterPro" id="IPR001313">
    <property type="entry name" value="Pumilio_RNA-bd_rpt"/>
</dbReference>
<dbReference type="Proteomes" id="UP000193411">
    <property type="component" value="Unassembled WGS sequence"/>
</dbReference>
<dbReference type="GO" id="GO:0000056">
    <property type="term" value="P:ribosomal small subunit export from nucleus"/>
    <property type="evidence" value="ECO:0007669"/>
    <property type="project" value="TreeGrafter"/>
</dbReference>
<dbReference type="GO" id="GO:0003723">
    <property type="term" value="F:RNA binding"/>
    <property type="evidence" value="ECO:0007669"/>
    <property type="project" value="InterPro"/>
</dbReference>